<evidence type="ECO:0000313" key="2">
    <source>
        <dbReference type="Proteomes" id="UP000241514"/>
    </source>
</evidence>
<organism evidence="1 2">
    <name type="scientific">Pseudidiomarina aestuarii</name>
    <dbReference type="NCBI Taxonomy" id="624146"/>
    <lineage>
        <taxon>Bacteria</taxon>
        <taxon>Pseudomonadati</taxon>
        <taxon>Pseudomonadota</taxon>
        <taxon>Gammaproteobacteria</taxon>
        <taxon>Alteromonadales</taxon>
        <taxon>Idiomarinaceae</taxon>
        <taxon>Pseudidiomarina</taxon>
    </lineage>
</organism>
<proteinExistence type="predicted"/>
<name>A0A2T4D7M4_9GAMM</name>
<protein>
    <submittedName>
        <fullName evidence="1">Uncharacterized protein</fullName>
    </submittedName>
</protein>
<dbReference type="AlphaFoldDB" id="A0A2T4D7M4"/>
<dbReference type="Proteomes" id="UP000241514">
    <property type="component" value="Unassembled WGS sequence"/>
</dbReference>
<evidence type="ECO:0000313" key="1">
    <source>
        <dbReference type="EMBL" id="PTB89800.1"/>
    </source>
</evidence>
<sequence>MLIPLLVVAIGFAALLSGVWEQNWVTIIIGIVLMFAGWLVFFINWRKTAKQGKINNHEQ</sequence>
<dbReference type="RefSeq" id="WP_417656765.1">
    <property type="nucleotide sequence ID" value="NZ_JBLXDX010000002.1"/>
</dbReference>
<gene>
    <name evidence="1" type="ORF">C9928_02240</name>
</gene>
<reference evidence="1 2" key="1">
    <citation type="submission" date="2018-03" db="EMBL/GenBank/DDBJ databases">
        <title>Cross-interface Injection: A General Nanoliter Liquid Handling Method Applied to Single Cells Genome Amplification Automated Nanoliter Liquid Handling Applied to Single Cell Multiple Displacement Amplification.</title>
        <authorList>
            <person name="Yun J."/>
            <person name="Xu P."/>
            <person name="Xu J."/>
            <person name="Dai X."/>
            <person name="Wang Y."/>
            <person name="Zheng X."/>
            <person name="Cao C."/>
            <person name="Yi Q."/>
            <person name="Zhu Y."/>
            <person name="Wang L."/>
            <person name="Dong Z."/>
            <person name="Huang Y."/>
            <person name="Huang L."/>
            <person name="Du W."/>
        </authorList>
    </citation>
    <scope>NUCLEOTIDE SEQUENCE [LARGE SCALE GENOMIC DNA]</scope>
    <source>
        <strain evidence="1 2">A9-4</strain>
    </source>
</reference>
<comment type="caution">
    <text evidence="1">The sequence shown here is derived from an EMBL/GenBank/DDBJ whole genome shotgun (WGS) entry which is preliminary data.</text>
</comment>
<dbReference type="EMBL" id="PYVG01000007">
    <property type="protein sequence ID" value="PTB89800.1"/>
    <property type="molecule type" value="Genomic_DNA"/>
</dbReference>
<accession>A0A2T4D7M4</accession>